<dbReference type="OrthoDB" id="10396473at2759"/>
<accession>A0A7D5YSZ8</accession>
<gene>
    <name evidence="1" type="ORF">G6M90_00g045770</name>
</gene>
<organism evidence="1 2">
    <name type="scientific">Metarhizium brunneum</name>
    <dbReference type="NCBI Taxonomy" id="500148"/>
    <lineage>
        <taxon>Eukaryota</taxon>
        <taxon>Fungi</taxon>
        <taxon>Dikarya</taxon>
        <taxon>Ascomycota</taxon>
        <taxon>Pezizomycotina</taxon>
        <taxon>Sordariomycetes</taxon>
        <taxon>Hypocreomycetidae</taxon>
        <taxon>Hypocreales</taxon>
        <taxon>Clavicipitaceae</taxon>
        <taxon>Metarhizium</taxon>
    </lineage>
</organism>
<evidence type="ECO:0000313" key="1">
    <source>
        <dbReference type="EMBL" id="QLI68302.1"/>
    </source>
</evidence>
<evidence type="ECO:0000313" key="2">
    <source>
        <dbReference type="Proteomes" id="UP000510686"/>
    </source>
</evidence>
<keyword evidence="2" id="KW-1185">Reference proteome</keyword>
<dbReference type="AlphaFoldDB" id="A0A7D5YSZ8"/>
<protein>
    <submittedName>
        <fullName evidence="1">Uncharacterized protein</fullName>
    </submittedName>
</protein>
<proteinExistence type="predicted"/>
<sequence length="568" mass="61903">MEDFYETLRLDDAITSSIRENVGTGLCRPSGLCRRSDPLLRALVSKRLQFAIDIIDICKDDRELYLPILQDESLSTLNDVALKYYSPPDDSDTTTQQISKAVRPGPLYRAPTTILGALSNSGILTIQPPAANTALRELLTLHANTGNGGNTTHPTFSQFTSTSAYKSNLSSLTTGDATAVQKTLTSLLRLHALVTDAEDLPALLDAGFTSASSIALASQSDFTNRLSSSALSNAKLAAIHREAQRIDTRSDAIWADIVRSRREIPVLAVTDIKYGKDYPETDHVQVNLDTLFRDLDSVTADESTSVLGPASYLVDLMQLLCGVFIGTFETAVTYQETAVEVMGNYLEKELGVDDGGVYSCCGEDCAYDPMGIFPYNNAMGITRAVLSRYELLRRFQTDGDLVHRAFPSLPASKEGDYLAAAHATHGRRLAAEALGLQPLDFESITQEGIYTHDFVTFLQQQHPDLASKTYDQAVGLSLAGEYSGYEADDLKVAASSPDDGSKSGIPTWKMINPASTMSLRLVKTQLLPRSGLTPLELNMILKTRYLSNRLVVTLEKTATETIDDKPVT</sequence>
<dbReference type="GeneID" id="26242045"/>
<reference evidence="1 2" key="1">
    <citation type="submission" date="2020-07" db="EMBL/GenBank/DDBJ databases">
        <title>Telomere length de novo assembly of all 7 chromosomes of the fungus, Metarhizium brunneum, using a novel assembly pipeline.</title>
        <authorList>
            <person name="Saud z."/>
            <person name="Kortsinoglou A."/>
            <person name="Kouvelis V.N."/>
            <person name="Butt T.M."/>
        </authorList>
    </citation>
    <scope>NUCLEOTIDE SEQUENCE [LARGE SCALE GENOMIC DNA]</scope>
    <source>
        <strain evidence="1 2">4556</strain>
    </source>
</reference>
<dbReference type="RefSeq" id="XP_014544704.1">
    <property type="nucleotide sequence ID" value="XM_014689218.1"/>
</dbReference>
<name>A0A7D5YSZ8_9HYPO</name>
<dbReference type="EMBL" id="CP058933">
    <property type="protein sequence ID" value="QLI68302.1"/>
    <property type="molecule type" value="Genomic_DNA"/>
</dbReference>
<dbReference type="KEGG" id="mbrn:26242045"/>
<dbReference type="Proteomes" id="UP000510686">
    <property type="component" value="Chromosome 2"/>
</dbReference>